<keyword evidence="3" id="KW-1185">Reference proteome</keyword>
<dbReference type="Proteomes" id="UP000537260">
    <property type="component" value="Unassembled WGS sequence"/>
</dbReference>
<evidence type="ECO:0000313" key="3">
    <source>
        <dbReference type="Proteomes" id="UP000537260"/>
    </source>
</evidence>
<feature type="region of interest" description="Disordered" evidence="1">
    <location>
        <begin position="74"/>
        <end position="93"/>
    </location>
</feature>
<proteinExistence type="predicted"/>
<organism evidence="2 3">
    <name type="scientific">Glaciibacter psychrotolerans</name>
    <dbReference type="NCBI Taxonomy" id="670054"/>
    <lineage>
        <taxon>Bacteria</taxon>
        <taxon>Bacillati</taxon>
        <taxon>Actinomycetota</taxon>
        <taxon>Actinomycetes</taxon>
        <taxon>Micrococcales</taxon>
        <taxon>Microbacteriaceae</taxon>
        <taxon>Glaciibacter</taxon>
    </lineage>
</organism>
<dbReference type="AlphaFoldDB" id="A0A7Z0EGN3"/>
<accession>A0A7Z0EGN3</accession>
<dbReference type="EMBL" id="JACCFM010000001">
    <property type="protein sequence ID" value="NYJ21327.1"/>
    <property type="molecule type" value="Genomic_DNA"/>
</dbReference>
<feature type="compositionally biased region" description="Basic and acidic residues" evidence="1">
    <location>
        <begin position="83"/>
        <end position="93"/>
    </location>
</feature>
<gene>
    <name evidence="2" type="ORF">HNR05_003118</name>
</gene>
<evidence type="ECO:0000256" key="1">
    <source>
        <dbReference type="SAM" id="MobiDB-lite"/>
    </source>
</evidence>
<reference evidence="2 3" key="1">
    <citation type="submission" date="2020-07" db="EMBL/GenBank/DDBJ databases">
        <title>Sequencing the genomes of 1000 actinobacteria strains.</title>
        <authorList>
            <person name="Klenk H.-P."/>
        </authorList>
    </citation>
    <scope>NUCLEOTIDE SEQUENCE [LARGE SCALE GENOMIC DNA]</scope>
    <source>
        <strain evidence="2 3">LI1</strain>
    </source>
</reference>
<protein>
    <submittedName>
        <fullName evidence="2">Uncharacterized protein</fullName>
    </submittedName>
</protein>
<sequence length="93" mass="10121">MARTIPTPDAGRPHGRMTAWLNRTLFPWIGPPPLGPYTDEPEAAVAAAQAQSVCPMCGELMSLHEIDRSGERTQIYHPSAEQAAERRAALGLE</sequence>
<dbReference type="RefSeq" id="WP_179577143.1">
    <property type="nucleotide sequence ID" value="NZ_JACCFM010000001.1"/>
</dbReference>
<evidence type="ECO:0000313" key="2">
    <source>
        <dbReference type="EMBL" id="NYJ21327.1"/>
    </source>
</evidence>
<name>A0A7Z0EGN3_9MICO</name>
<comment type="caution">
    <text evidence="2">The sequence shown here is derived from an EMBL/GenBank/DDBJ whole genome shotgun (WGS) entry which is preliminary data.</text>
</comment>